<feature type="region of interest" description="Disordered" evidence="7">
    <location>
        <begin position="822"/>
        <end position="842"/>
    </location>
</feature>
<feature type="region of interest" description="Disordered" evidence="7">
    <location>
        <begin position="1569"/>
        <end position="1590"/>
    </location>
</feature>
<feature type="compositionally biased region" description="Basic and acidic residues" evidence="7">
    <location>
        <begin position="822"/>
        <end position="840"/>
    </location>
</feature>
<feature type="compositionally biased region" description="Basic and acidic residues" evidence="7">
    <location>
        <begin position="628"/>
        <end position="638"/>
    </location>
</feature>
<keyword evidence="5" id="KW-0520">NAD</keyword>
<dbReference type="PROSITE" id="PS50053">
    <property type="entry name" value="UBIQUITIN_2"/>
    <property type="match status" value="1"/>
</dbReference>
<evidence type="ECO:0000313" key="9">
    <source>
        <dbReference type="EMBL" id="OLQ03785.1"/>
    </source>
</evidence>
<comment type="similarity">
    <text evidence="2">Belongs to the KptA/TPT1 family.</text>
</comment>
<dbReference type="InterPro" id="IPR000626">
    <property type="entry name" value="Ubiquitin-like_dom"/>
</dbReference>
<dbReference type="GO" id="GO:0000215">
    <property type="term" value="F:tRNA 2'-phosphotransferase activity"/>
    <property type="evidence" value="ECO:0007669"/>
    <property type="project" value="UniProtKB-EC"/>
</dbReference>
<protein>
    <recommendedName>
        <fullName evidence="3">2'-phosphotransferase</fullName>
        <ecNumber evidence="3">2.7.1.160</ecNumber>
    </recommendedName>
</protein>
<dbReference type="Pfam" id="PF13475">
    <property type="entry name" value="DUF4116"/>
    <property type="match status" value="2"/>
</dbReference>
<proteinExistence type="inferred from homology"/>
<evidence type="ECO:0000256" key="4">
    <source>
        <dbReference type="ARBA" id="ARBA00022679"/>
    </source>
</evidence>
<gene>
    <name evidence="9" type="primary">Trpt1</name>
    <name evidence="9" type="ORF">AK812_SmicGene13244</name>
</gene>
<dbReference type="PANTHER" id="PTHR12684:SF2">
    <property type="entry name" value="TRNA 2'-PHOSPHOTRANSFERASE 1"/>
    <property type="match status" value="1"/>
</dbReference>
<dbReference type="InterPro" id="IPR002745">
    <property type="entry name" value="Ptrans_KptA/Tpt1"/>
</dbReference>
<organism evidence="9 10">
    <name type="scientific">Symbiodinium microadriaticum</name>
    <name type="common">Dinoflagellate</name>
    <name type="synonym">Zooxanthella microadriatica</name>
    <dbReference type="NCBI Taxonomy" id="2951"/>
    <lineage>
        <taxon>Eukaryota</taxon>
        <taxon>Sar</taxon>
        <taxon>Alveolata</taxon>
        <taxon>Dinophyceae</taxon>
        <taxon>Suessiales</taxon>
        <taxon>Symbiodiniaceae</taxon>
        <taxon>Symbiodinium</taxon>
    </lineage>
</organism>
<dbReference type="OrthoDB" id="423514at2759"/>
<dbReference type="InterPro" id="IPR029071">
    <property type="entry name" value="Ubiquitin-like_domsf"/>
</dbReference>
<dbReference type="InterPro" id="IPR042080">
    <property type="entry name" value="RNA_2'-PTrans_N"/>
</dbReference>
<comment type="function">
    <text evidence="1">Catalyzes the last step of tRNA splicing, the transfer of the splice junction 2'-phosphate from ligated tRNA to NAD to produce ADP-ribose 1''-2'' cyclic phosphate.</text>
</comment>
<dbReference type="Gene3D" id="1.10.10.970">
    <property type="entry name" value="RNA 2'-phosphotransferase, Tpt1/KptA family, N-terminal domain"/>
    <property type="match status" value="1"/>
</dbReference>
<sequence>MEPSPLLNLSVTELRPGLGRYVRTFGALGAKVSALDPGPDADATLSKQKPPGRPDLLVCSFVPFSLSPEELACGAFRARAKALWTDCLTQEPLRQLARLLHEKGWKTCIQQCSGRTLEDQQWWRRWVLCGTEGDDTTGPLKFLFGSALDEPATRVYNPRWLKTSAGGWHYKGLRLDSAMPYLGATTPKPAGKGARPLSAQEACGLLGLGLTGPLPGRDWDETARAGLKEPALTLAEAATVWAAKVLTAPDTGPQPVESVKAGVCTLSWDAHTRERFLGWVDQRRADRAEGEPSQAAARSAPGSGRDPPESTRERTPVSSGTLGPSAKQAELEASKLMSSWVDGSSHQLTPDRRAGGPPKGKGGKGPKGKGGKKGKSKDRRLEVDKALSRLLRHEAGTRDIPITADGWVLVRDALRFEPLRDLGVDEEQLRTAVANNNKSRISWYSGEDGDHMVAAWSGHTIPDVTGPGWRVPEADLPMVLVHGTYQRHVSSIKANGLFRTRRDLHFQDPECHQRRWRNDLEVKVTIDPRAASRNGCTFRRTGNGLYLSHESVPASCILGYMPWDNLVGGVDQRTAAASTGETKGLWPPSEPSSFKDEVAEVASKLAQVSLHDQEYLVVEAETLDTRAADREEVTKAEPGELDLDEPMGEALGEGSVARSAPGVRLDQPTVVSLQTGDSDEEEATPDWGRTARPVQEAAPVVLEEGPGAQLATEDPGRSSEGQGAARTASPSRARARASSEPPLQSGERATAGEEEPRAPSADPPARGRRKIVFRSSKLLLLASVAQADNANWANLSQALLEANASGTEKAETLERLRQLAESRRASRQGLEEAARQERARVAQAAEEEEQYRAGLSPELQRLERANPVGPRQGEPILTNNRLQADIESGVPIWVARRRHRARERAAKHQAEQAKVGAPPLNSAGSEQRNPGEGGKGLDEDLDAAARRELREFRRTLLQQEGGAQSLRRQPESQARKKRRREERKAKAKAGAPSGAASSLAAVAIASLPSGADAFFSLPVLRGNVVPSPAFVVGSEEGEPNTPGERRHEEKAGIARRGKPQGLGRKLFKSDKKDGAVDEFTNPHSARENEEKALLYTRGKEYLFMQRDQQHHVMKRLHDRLEFETYMEILFEYCHYFANCFCLGKGNPAPPGGYEALKAVLAGDDTGSRSLGRSRSATLARRKASKHGSLAPVGRSWPWLWPTGNYGRAMATIKVSVDGLAGPLCTVEVEEAGTLRKLREAIQSSTGIPPSQQRLVRGSEVLHDDAMIVGDATASRITLLRRPVDQERILEAVDSGESWRSVLASASDAVRGDKEIILKAVSADGSLLRFAAGQLQADREVVLVAVRQNRMALRFAARGLLTDRRFVEAAVQLCGKALQFAPAELRGDADLVRLAVQDDFLALEFADPDLLADKNFMLSAMRANVMALTFASPALQKDPDLQKACQEQRARLLPQQEVGSFLRSGAFAKGKKMASMEGVVDTTTWLMKEVDKICPPINLPPRHSGMSRAERLHLEEVVHVLSSEPPIATYPLALRSEVLAARSGLAANAAMQAVGPGELLIAQWHISKDGRTEHVEEGEPEKGLPPHLPPDGRKASLANVCVLELSDEAWVQCFTLAVAFRQFW</sequence>
<feature type="region of interest" description="Disordered" evidence="7">
    <location>
        <begin position="956"/>
        <end position="994"/>
    </location>
</feature>
<evidence type="ECO:0000313" key="10">
    <source>
        <dbReference type="Proteomes" id="UP000186817"/>
    </source>
</evidence>
<dbReference type="EC" id="2.7.1.160" evidence="3"/>
<dbReference type="GO" id="GO:0006388">
    <property type="term" value="P:tRNA splicing, via endonucleolytic cleavage and ligation"/>
    <property type="evidence" value="ECO:0007669"/>
    <property type="project" value="TreeGrafter"/>
</dbReference>
<dbReference type="Pfam" id="PF00240">
    <property type="entry name" value="ubiquitin"/>
    <property type="match status" value="1"/>
</dbReference>
<comment type="catalytic activity">
    <reaction evidence="6">
        <text>2'-phospho-[ligated tRNA] + NAD(+) = mature tRNA + ADP-alpha-D-ribose 1'',2''-cyclic phosphate + nicotinamide</text>
        <dbReference type="Rhea" id="RHEA:23324"/>
        <dbReference type="Rhea" id="RHEA-COMP:11106"/>
        <dbReference type="Rhea" id="RHEA-COMP:11107"/>
        <dbReference type="ChEBI" id="CHEBI:17154"/>
        <dbReference type="ChEBI" id="CHEBI:57540"/>
        <dbReference type="ChEBI" id="CHEBI:76596"/>
        <dbReference type="ChEBI" id="CHEBI:82883"/>
        <dbReference type="ChEBI" id="CHEBI:85027"/>
        <dbReference type="EC" id="2.7.1.160"/>
    </reaction>
</comment>
<feature type="region of interest" description="Disordered" evidence="7">
    <location>
        <begin position="1031"/>
        <end position="1066"/>
    </location>
</feature>
<dbReference type="PANTHER" id="PTHR12684">
    <property type="entry name" value="PUTATIVE PHOSPHOTRANSFERASE"/>
    <property type="match status" value="1"/>
</dbReference>
<feature type="compositionally biased region" description="Basic residues" evidence="7">
    <location>
        <begin position="361"/>
        <end position="378"/>
    </location>
</feature>
<feature type="region of interest" description="Disordered" evidence="7">
    <location>
        <begin position="900"/>
        <end position="938"/>
    </location>
</feature>
<evidence type="ECO:0000256" key="5">
    <source>
        <dbReference type="ARBA" id="ARBA00023027"/>
    </source>
</evidence>
<dbReference type="Gene3D" id="3.20.170.30">
    <property type="match status" value="1"/>
</dbReference>
<dbReference type="SUPFAM" id="SSF56399">
    <property type="entry name" value="ADP-ribosylation"/>
    <property type="match status" value="1"/>
</dbReference>
<dbReference type="Gene3D" id="3.10.20.90">
    <property type="entry name" value="Phosphatidylinositol 3-kinase Catalytic Subunit, Chain A, domain 1"/>
    <property type="match status" value="1"/>
</dbReference>
<comment type="caution">
    <text evidence="9">The sequence shown here is derived from an EMBL/GenBank/DDBJ whole genome shotgun (WGS) entry which is preliminary data.</text>
</comment>
<dbReference type="SUPFAM" id="SSF54236">
    <property type="entry name" value="Ubiquitin-like"/>
    <property type="match status" value="1"/>
</dbReference>
<feature type="compositionally biased region" description="Basic residues" evidence="7">
    <location>
        <begin position="975"/>
        <end position="987"/>
    </location>
</feature>
<evidence type="ECO:0000256" key="7">
    <source>
        <dbReference type="SAM" id="MobiDB-lite"/>
    </source>
</evidence>
<keyword evidence="10" id="KW-1185">Reference proteome</keyword>
<dbReference type="Pfam" id="PF01885">
    <property type="entry name" value="PTS_2-RNA"/>
    <property type="match status" value="1"/>
</dbReference>
<dbReference type="EMBL" id="LSRX01000227">
    <property type="protein sequence ID" value="OLQ03785.1"/>
    <property type="molecule type" value="Genomic_DNA"/>
</dbReference>
<feature type="compositionally biased region" description="Basic and acidic residues" evidence="7">
    <location>
        <begin position="1043"/>
        <end position="1052"/>
    </location>
</feature>
<reference evidence="9 10" key="1">
    <citation type="submission" date="2016-02" db="EMBL/GenBank/DDBJ databases">
        <title>Genome analysis of coral dinoflagellate symbionts highlights evolutionary adaptations to a symbiotic lifestyle.</title>
        <authorList>
            <person name="Aranda M."/>
            <person name="Li Y."/>
            <person name="Liew Y.J."/>
            <person name="Baumgarten S."/>
            <person name="Simakov O."/>
            <person name="Wilson M."/>
            <person name="Piel J."/>
            <person name="Ashoor H."/>
            <person name="Bougouffa S."/>
            <person name="Bajic V.B."/>
            <person name="Ryu T."/>
            <person name="Ravasi T."/>
            <person name="Bayer T."/>
            <person name="Micklem G."/>
            <person name="Kim H."/>
            <person name="Bhak J."/>
            <person name="Lajeunesse T.C."/>
            <person name="Voolstra C.R."/>
        </authorList>
    </citation>
    <scope>NUCLEOTIDE SEQUENCE [LARGE SCALE GENOMIC DNA]</scope>
    <source>
        <strain evidence="9 10">CCMP2467</strain>
    </source>
</reference>
<dbReference type="Proteomes" id="UP000186817">
    <property type="component" value="Unassembled WGS sequence"/>
</dbReference>
<name>A0A1Q9E8P4_SYMMI</name>
<feature type="region of interest" description="Disordered" evidence="7">
    <location>
        <begin position="628"/>
        <end position="769"/>
    </location>
</feature>
<evidence type="ECO:0000259" key="8">
    <source>
        <dbReference type="PROSITE" id="PS50053"/>
    </source>
</evidence>
<evidence type="ECO:0000256" key="1">
    <source>
        <dbReference type="ARBA" id="ARBA00003343"/>
    </source>
</evidence>
<dbReference type="InterPro" id="IPR025197">
    <property type="entry name" value="DUF4116"/>
</dbReference>
<feature type="domain" description="Ubiquitin-like" evidence="8">
    <location>
        <begin position="1212"/>
        <end position="1267"/>
    </location>
</feature>
<evidence type="ECO:0000256" key="6">
    <source>
        <dbReference type="ARBA" id="ARBA00047949"/>
    </source>
</evidence>
<keyword evidence="4 9" id="KW-0808">Transferase</keyword>
<feature type="region of interest" description="Disordered" evidence="7">
    <location>
        <begin position="285"/>
        <end position="382"/>
    </location>
</feature>
<feature type="compositionally biased region" description="Low complexity" evidence="7">
    <location>
        <begin position="724"/>
        <end position="739"/>
    </location>
</feature>
<evidence type="ECO:0000256" key="3">
    <source>
        <dbReference type="ARBA" id="ARBA00012007"/>
    </source>
</evidence>
<evidence type="ECO:0000256" key="2">
    <source>
        <dbReference type="ARBA" id="ARBA00009836"/>
    </source>
</evidence>
<accession>A0A1Q9E8P4</accession>
<dbReference type="InterPro" id="IPR042081">
    <property type="entry name" value="RNA_2'-PTrans_C"/>
</dbReference>
<feature type="compositionally biased region" description="Basic and acidic residues" evidence="7">
    <location>
        <begin position="306"/>
        <end position="315"/>
    </location>
</feature>